<dbReference type="EMBL" id="MW522971">
    <property type="protein sequence ID" value="QTW05509.1"/>
    <property type="molecule type" value="Genomic_DNA"/>
</dbReference>
<accession>A0A8B0LQA9</accession>
<evidence type="ECO:0000313" key="1">
    <source>
        <dbReference type="EMBL" id="QTW05509.1"/>
    </source>
</evidence>
<proteinExistence type="predicted"/>
<protein>
    <submittedName>
        <fullName evidence="1">Uncharacterized protein</fullName>
    </submittedName>
</protein>
<sequence>MLCMNQEKIQEIVREEIFFEMKKIHLQGEFRRTENFELLKKPEGGFQFFFKKNEVDFSKMKYEDLDEIKHKVKEKVAKRNKKELVGLLNELAECMK</sequence>
<organism evidence="1">
    <name type="scientific">uncultured archaeal virus</name>
    <dbReference type="NCBI Taxonomy" id="1960247"/>
    <lineage>
        <taxon>Viruses</taxon>
        <taxon>environmental samples</taxon>
    </lineage>
</organism>
<name>A0A8B0LQA9_9VIRU</name>
<reference evidence="1" key="2">
    <citation type="submission" date="2021-01" db="EMBL/GenBank/DDBJ databases">
        <authorList>
            <person name="Rahlff J."/>
        </authorList>
    </citation>
    <scope>NUCLEOTIDE SEQUENCE</scope>
</reference>
<reference evidence="1" key="1">
    <citation type="journal article" date="2021" name="Nat. Commun.">
        <title>Lytic archaeal viruses infect abundant primary producers in Earth's crust.</title>
        <authorList>
            <person name="Rahlff J."/>
            <person name="Turzynski V."/>
            <person name="Esser S.P."/>
            <person name="Monsees I."/>
            <person name="Bornemann T.L.V."/>
            <person name="Figueroa-Gonzalez P.A."/>
            <person name="Schulz F."/>
            <person name="Woyke T."/>
            <person name="Klingl A."/>
            <person name="Moraru C."/>
            <person name="Probst A.J."/>
        </authorList>
    </citation>
    <scope>NUCLEOTIDE SEQUENCE</scope>
</reference>